<dbReference type="SMR" id="A0A7I8XH21"/>
<feature type="compositionally biased region" description="Basic residues" evidence="1">
    <location>
        <begin position="26"/>
        <end position="42"/>
    </location>
</feature>
<evidence type="ECO:0000256" key="1">
    <source>
        <dbReference type="SAM" id="MobiDB-lite"/>
    </source>
</evidence>
<feature type="compositionally biased region" description="Polar residues" evidence="1">
    <location>
        <begin position="1"/>
        <end position="18"/>
    </location>
</feature>
<dbReference type="Proteomes" id="UP000582659">
    <property type="component" value="Unassembled WGS sequence"/>
</dbReference>
<reference evidence="2" key="1">
    <citation type="submission" date="2020-09" db="EMBL/GenBank/DDBJ databases">
        <authorList>
            <person name="Kikuchi T."/>
        </authorList>
    </citation>
    <scope>NUCLEOTIDE SEQUENCE</scope>
    <source>
        <strain evidence="2">Ka4C1</strain>
    </source>
</reference>
<name>A0A7I8XH21_BURXY</name>
<feature type="region of interest" description="Disordered" evidence="1">
    <location>
        <begin position="1"/>
        <end position="105"/>
    </location>
</feature>
<organism evidence="2 3">
    <name type="scientific">Bursaphelenchus xylophilus</name>
    <name type="common">Pinewood nematode worm</name>
    <name type="synonym">Aphelenchoides xylophilus</name>
    <dbReference type="NCBI Taxonomy" id="6326"/>
    <lineage>
        <taxon>Eukaryota</taxon>
        <taxon>Metazoa</taxon>
        <taxon>Ecdysozoa</taxon>
        <taxon>Nematoda</taxon>
        <taxon>Chromadorea</taxon>
        <taxon>Rhabditida</taxon>
        <taxon>Tylenchina</taxon>
        <taxon>Tylenchomorpha</taxon>
        <taxon>Aphelenchoidea</taxon>
        <taxon>Aphelenchoididae</taxon>
        <taxon>Bursaphelenchus</taxon>
    </lineage>
</organism>
<dbReference type="EMBL" id="CAJFCV020000001">
    <property type="protein sequence ID" value="CAG9079595.1"/>
    <property type="molecule type" value="Genomic_DNA"/>
</dbReference>
<accession>A0A7I8XH21</accession>
<protein>
    <submittedName>
        <fullName evidence="2">(pine wood nematode) hypothetical protein</fullName>
    </submittedName>
</protein>
<sequence length="158" mass="18042">MEQKPSTGMQMKTIQTDFGRTIPTFSRKKSSKLSAMKTKHTQQKPIDPVESDEILRTEDDTSDFEDQIEASLNVELGFSDDQENPSEEAEEPSSSLENDVNKLEIPSEITEQLEAIREIAISPQKQLVEEALNQCSSIDNRQRRKRHIEQQPGPRIEE</sequence>
<dbReference type="AlphaFoldDB" id="A0A7I8XH21"/>
<feature type="compositionally biased region" description="Acidic residues" evidence="1">
    <location>
        <begin position="78"/>
        <end position="91"/>
    </location>
</feature>
<dbReference type="Proteomes" id="UP000659654">
    <property type="component" value="Unassembled WGS sequence"/>
</dbReference>
<proteinExistence type="predicted"/>
<evidence type="ECO:0000313" key="2">
    <source>
        <dbReference type="EMBL" id="CAD5207930.1"/>
    </source>
</evidence>
<comment type="caution">
    <text evidence="2">The sequence shown here is derived from an EMBL/GenBank/DDBJ whole genome shotgun (WGS) entry which is preliminary data.</text>
</comment>
<keyword evidence="3" id="KW-1185">Reference proteome</keyword>
<feature type="region of interest" description="Disordered" evidence="1">
    <location>
        <begin position="136"/>
        <end position="158"/>
    </location>
</feature>
<gene>
    <name evidence="2" type="ORF">BXYJ_LOCUS171</name>
</gene>
<evidence type="ECO:0000313" key="3">
    <source>
        <dbReference type="Proteomes" id="UP000659654"/>
    </source>
</evidence>
<dbReference type="EMBL" id="CAJFDI010000001">
    <property type="protein sequence ID" value="CAD5207930.1"/>
    <property type="molecule type" value="Genomic_DNA"/>
</dbReference>